<sequence>MSLTQVKGRRLDSSFQSKHEDVSPSEKAMHRSISQSWGSDSSGFNWYCPTPKTLRNPKMKRHRNGLIIYAIYPMKIKHSPKVSLPASHPMIQEIRKSNI</sequence>
<proteinExistence type="predicted"/>
<organism evidence="2 3">
    <name type="scientific">Caerostris extrusa</name>
    <name type="common">Bark spider</name>
    <name type="synonym">Caerostris bankana</name>
    <dbReference type="NCBI Taxonomy" id="172846"/>
    <lineage>
        <taxon>Eukaryota</taxon>
        <taxon>Metazoa</taxon>
        <taxon>Ecdysozoa</taxon>
        <taxon>Arthropoda</taxon>
        <taxon>Chelicerata</taxon>
        <taxon>Arachnida</taxon>
        <taxon>Araneae</taxon>
        <taxon>Araneomorphae</taxon>
        <taxon>Entelegynae</taxon>
        <taxon>Araneoidea</taxon>
        <taxon>Araneidae</taxon>
        <taxon>Caerostris</taxon>
    </lineage>
</organism>
<dbReference type="Proteomes" id="UP001054945">
    <property type="component" value="Unassembled WGS sequence"/>
</dbReference>
<feature type="compositionally biased region" description="Basic and acidic residues" evidence="1">
    <location>
        <begin position="9"/>
        <end position="29"/>
    </location>
</feature>
<comment type="caution">
    <text evidence="2">The sequence shown here is derived from an EMBL/GenBank/DDBJ whole genome shotgun (WGS) entry which is preliminary data.</text>
</comment>
<dbReference type="EMBL" id="BPLR01004366">
    <property type="protein sequence ID" value="GIX94367.1"/>
    <property type="molecule type" value="Genomic_DNA"/>
</dbReference>
<evidence type="ECO:0000313" key="3">
    <source>
        <dbReference type="Proteomes" id="UP001054945"/>
    </source>
</evidence>
<evidence type="ECO:0000256" key="1">
    <source>
        <dbReference type="SAM" id="MobiDB-lite"/>
    </source>
</evidence>
<keyword evidence="3" id="KW-1185">Reference proteome</keyword>
<protein>
    <submittedName>
        <fullName evidence="2">Uncharacterized protein</fullName>
    </submittedName>
</protein>
<gene>
    <name evidence="2" type="ORF">CEXT_168531</name>
</gene>
<evidence type="ECO:0000313" key="2">
    <source>
        <dbReference type="EMBL" id="GIX94367.1"/>
    </source>
</evidence>
<accession>A0AAV4PAI5</accession>
<feature type="region of interest" description="Disordered" evidence="1">
    <location>
        <begin position="1"/>
        <end position="39"/>
    </location>
</feature>
<name>A0AAV4PAI5_CAEEX</name>
<reference evidence="2 3" key="1">
    <citation type="submission" date="2021-06" db="EMBL/GenBank/DDBJ databases">
        <title>Caerostris extrusa draft genome.</title>
        <authorList>
            <person name="Kono N."/>
            <person name="Arakawa K."/>
        </authorList>
    </citation>
    <scope>NUCLEOTIDE SEQUENCE [LARGE SCALE GENOMIC DNA]</scope>
</reference>
<dbReference type="AlphaFoldDB" id="A0AAV4PAI5"/>